<dbReference type="Gene3D" id="1.10.8.60">
    <property type="match status" value="1"/>
</dbReference>
<dbReference type="GO" id="GO:0005524">
    <property type="term" value="F:ATP binding"/>
    <property type="evidence" value="ECO:0007669"/>
    <property type="project" value="UniProtKB-KW"/>
</dbReference>
<evidence type="ECO:0000313" key="8">
    <source>
        <dbReference type="Ensembl" id="ENSBOBP00000011899.1"/>
    </source>
</evidence>
<dbReference type="CDD" id="cd05528">
    <property type="entry name" value="Bromo_AAA"/>
    <property type="match status" value="1"/>
</dbReference>
<dbReference type="GO" id="GO:0016887">
    <property type="term" value="F:ATP hydrolysis activity"/>
    <property type="evidence" value="ECO:0007669"/>
    <property type="project" value="InterPro"/>
</dbReference>
<evidence type="ECO:0000256" key="1">
    <source>
        <dbReference type="ARBA" id="ARBA00006914"/>
    </source>
</evidence>
<dbReference type="FunFam" id="3.40.50.300:FF:000061">
    <property type="entry name" value="ATPase family, AAA domain-containing 2"/>
    <property type="match status" value="1"/>
</dbReference>
<feature type="domain" description="Bromo" evidence="7">
    <location>
        <begin position="703"/>
        <end position="765"/>
    </location>
</feature>
<evidence type="ECO:0000313" key="9">
    <source>
        <dbReference type="Proteomes" id="UP000694567"/>
    </source>
</evidence>
<dbReference type="GO" id="GO:0003682">
    <property type="term" value="F:chromatin binding"/>
    <property type="evidence" value="ECO:0007669"/>
    <property type="project" value="TreeGrafter"/>
</dbReference>
<dbReference type="GO" id="GO:0005634">
    <property type="term" value="C:nucleus"/>
    <property type="evidence" value="ECO:0007669"/>
    <property type="project" value="TreeGrafter"/>
</dbReference>
<evidence type="ECO:0000256" key="6">
    <source>
        <dbReference type="SAM" id="MobiDB-lite"/>
    </source>
</evidence>
<dbReference type="SMART" id="SM00382">
    <property type="entry name" value="AAA"/>
    <property type="match status" value="1"/>
</dbReference>
<keyword evidence="9" id="KW-1185">Reference proteome</keyword>
<evidence type="ECO:0000256" key="2">
    <source>
        <dbReference type="ARBA" id="ARBA00022741"/>
    </source>
</evidence>
<sequence length="980" mass="111608">HEENEDLEVRRSCRLRQSHYTATNQSVLFDKLITKFRYDLVHTSVLLLACFNVCRRRQAVHDSDSTSSSDDEEQFERRRKHSCDRDLRCLPLNFGKDELKGIHKERMKLGGSLSDGDPMQTDCSVRFDGVGGLSDHVAALKEMVILPLLYPEVFERLKVQPPRGCLFCGPPGTGKTLVARALAKECSQGDRKIAFFMRKGADCLSKWVGESEQELRLLFDQAYQMRPSIIFFDEIDGLAPVRSSKQDQIHSSIVSTLLALMDGLDSRGEVVVIGATNRPDAVDPALRRPGRFDRELLFSLPNKESRKEILKIHTRGWNPKPSDRFLEDLAEKCLGYCGADIKSLCAETALCALRRCYPQIYKSNEKLQLDLTSLKVKAKDFVMAMRKIVPASQRAVTSPGRPLPPISNPLLENRLAEILQALQKVFPHAAVELKKDQHLNPILRDDVIESDEESPSIFEEVPTHNMPGGQKENLPFSRNAYYQPTSCRPRFLIAGESGYGQASHLAPAVIHALEKFPVYTLDLATLFSSITSPEETCAQLMRDAQRTAPSVIYISHIHLWWEAVGATLKATFITLLRNIPAFAPVLLLATSDVCHADLPNEIKDLFINEYEVFQLHLPNKDERRKFFEDLIINQAAKPPASKDNAACQQLEELPVAPPPKPRERTEEEIRQLEEQEEDVLHELRIFLRDVTHRLATDGRFRAFTKPVNPGEASDYDRVIKQPMDLSSILAKINLHQYLTAEDFLKDIDLICSNALQYNTDEDRGGCLIRHRACTLRDTAYAIVRAELDKDFEQCCEVIKESRKERGCSSSKYVPSYCCAMPKENSVPGCKETEPKCNEKMKMPPAPVNSSTPRPKGKLHFIQTSWRRYLWVHSVTRSRRSQVEEQQVIRVEILHYSQLAVSILFLQQLLHFVTVITENFSIFHLEKLYAVLSHCIYQHRKDYDKTRLVKVHFSCLTALSVTVMHVWVMHVYVCTLDITLT</sequence>
<evidence type="ECO:0000259" key="7">
    <source>
        <dbReference type="PROSITE" id="PS50014"/>
    </source>
</evidence>
<dbReference type="AlphaFoldDB" id="A0A8C0IDF5"/>
<dbReference type="Pfam" id="PF17862">
    <property type="entry name" value="AAA_lid_3"/>
    <property type="match status" value="1"/>
</dbReference>
<dbReference type="PANTHER" id="PTHR23069:SF4">
    <property type="entry name" value="ATPASE FAMILY AAA DOMAIN-CONTAINING PROTEIN 2"/>
    <property type="match status" value="1"/>
</dbReference>
<dbReference type="SMART" id="SM00297">
    <property type="entry name" value="BROMO"/>
    <property type="match status" value="1"/>
</dbReference>
<dbReference type="InterPro" id="IPR036427">
    <property type="entry name" value="Bromodomain-like_sf"/>
</dbReference>
<dbReference type="PROSITE" id="PS00674">
    <property type="entry name" value="AAA"/>
    <property type="match status" value="1"/>
</dbReference>
<comment type="similarity">
    <text evidence="1">Belongs to the AAA ATPase family.</text>
</comment>
<reference evidence="8" key="2">
    <citation type="submission" date="2025-09" db="UniProtKB">
        <authorList>
            <consortium name="Ensembl"/>
        </authorList>
    </citation>
    <scope>IDENTIFICATION</scope>
</reference>
<dbReference type="GO" id="GO:0006334">
    <property type="term" value="P:nucleosome assembly"/>
    <property type="evidence" value="ECO:0007669"/>
    <property type="project" value="TreeGrafter"/>
</dbReference>
<dbReference type="InterPro" id="IPR041569">
    <property type="entry name" value="AAA_lid_3"/>
</dbReference>
<dbReference type="PANTHER" id="PTHR23069">
    <property type="entry name" value="AAA DOMAIN-CONTAINING"/>
    <property type="match status" value="1"/>
</dbReference>
<proteinExistence type="inferred from homology"/>
<dbReference type="InterPro" id="IPR003959">
    <property type="entry name" value="ATPase_AAA_core"/>
</dbReference>
<keyword evidence="4 5" id="KW-0103">Bromodomain</keyword>
<protein>
    <submittedName>
        <fullName evidence="8">ATPase family AAA domain containing 2</fullName>
    </submittedName>
</protein>
<dbReference type="InterPro" id="IPR027417">
    <property type="entry name" value="P-loop_NTPase"/>
</dbReference>
<keyword evidence="2" id="KW-0547">Nucleotide-binding</keyword>
<evidence type="ECO:0000256" key="4">
    <source>
        <dbReference type="ARBA" id="ARBA00023117"/>
    </source>
</evidence>
<dbReference type="FunFam" id="3.40.50.300:FF:000734">
    <property type="entry name" value="ATPase family, AAA domain containing 2"/>
    <property type="match status" value="1"/>
</dbReference>
<organism evidence="8 9">
    <name type="scientific">Bubo bubo</name>
    <name type="common">Eurasian eagle-owl</name>
    <name type="synonym">Strix bubo</name>
    <dbReference type="NCBI Taxonomy" id="30461"/>
    <lineage>
        <taxon>Eukaryota</taxon>
        <taxon>Metazoa</taxon>
        <taxon>Chordata</taxon>
        <taxon>Craniata</taxon>
        <taxon>Vertebrata</taxon>
        <taxon>Euteleostomi</taxon>
        <taxon>Archelosauria</taxon>
        <taxon>Archosauria</taxon>
        <taxon>Dinosauria</taxon>
        <taxon>Saurischia</taxon>
        <taxon>Theropoda</taxon>
        <taxon>Coelurosauria</taxon>
        <taxon>Aves</taxon>
        <taxon>Neognathae</taxon>
        <taxon>Neoaves</taxon>
        <taxon>Telluraves</taxon>
        <taxon>Strigiformes</taxon>
        <taxon>Strigidae</taxon>
        <taxon>Bubo</taxon>
    </lineage>
</organism>
<dbReference type="PROSITE" id="PS50014">
    <property type="entry name" value="BROMODOMAIN_2"/>
    <property type="match status" value="1"/>
</dbReference>
<dbReference type="Gene3D" id="3.40.50.300">
    <property type="entry name" value="P-loop containing nucleotide triphosphate hydrolases"/>
    <property type="match status" value="2"/>
</dbReference>
<feature type="compositionally biased region" description="Basic and acidic residues" evidence="6">
    <location>
        <begin position="660"/>
        <end position="671"/>
    </location>
</feature>
<dbReference type="GO" id="GO:0006337">
    <property type="term" value="P:nucleosome disassembly"/>
    <property type="evidence" value="ECO:0007669"/>
    <property type="project" value="TreeGrafter"/>
</dbReference>
<feature type="region of interest" description="Disordered" evidence="6">
    <location>
        <begin position="651"/>
        <end position="671"/>
    </location>
</feature>
<dbReference type="Proteomes" id="UP000694567">
    <property type="component" value="Unplaced"/>
</dbReference>
<dbReference type="GO" id="GO:0042393">
    <property type="term" value="F:histone binding"/>
    <property type="evidence" value="ECO:0007669"/>
    <property type="project" value="TreeGrafter"/>
</dbReference>
<dbReference type="Gene3D" id="1.20.920.10">
    <property type="entry name" value="Bromodomain-like"/>
    <property type="match status" value="1"/>
</dbReference>
<evidence type="ECO:0000256" key="5">
    <source>
        <dbReference type="PROSITE-ProRule" id="PRU00035"/>
    </source>
</evidence>
<dbReference type="InterPro" id="IPR003593">
    <property type="entry name" value="AAA+_ATPase"/>
</dbReference>
<dbReference type="SUPFAM" id="SSF47370">
    <property type="entry name" value="Bromodomain"/>
    <property type="match status" value="1"/>
</dbReference>
<dbReference type="Pfam" id="PF00004">
    <property type="entry name" value="AAA"/>
    <property type="match status" value="1"/>
</dbReference>
<dbReference type="Ensembl" id="ENSBOBT00000012185.1">
    <property type="protein sequence ID" value="ENSBOBP00000011899.1"/>
    <property type="gene ID" value="ENSBOBG00000007551.1"/>
</dbReference>
<keyword evidence="3" id="KW-0067">ATP-binding</keyword>
<dbReference type="InterPro" id="IPR001487">
    <property type="entry name" value="Bromodomain"/>
</dbReference>
<reference evidence="8" key="1">
    <citation type="submission" date="2025-08" db="UniProtKB">
        <authorList>
            <consortium name="Ensembl"/>
        </authorList>
    </citation>
    <scope>IDENTIFICATION</scope>
</reference>
<dbReference type="SUPFAM" id="SSF52540">
    <property type="entry name" value="P-loop containing nucleoside triphosphate hydrolases"/>
    <property type="match status" value="2"/>
</dbReference>
<name>A0A8C0IDF5_BUBBB</name>
<dbReference type="Pfam" id="PF00439">
    <property type="entry name" value="Bromodomain"/>
    <property type="match status" value="1"/>
</dbReference>
<evidence type="ECO:0000256" key="3">
    <source>
        <dbReference type="ARBA" id="ARBA00022840"/>
    </source>
</evidence>
<dbReference type="FunFam" id="1.10.8.60:FF:000016">
    <property type="entry name" value="ATPase family AAA domain-containing protein 2B"/>
    <property type="match status" value="1"/>
</dbReference>
<dbReference type="GO" id="GO:0045815">
    <property type="term" value="P:transcription initiation-coupled chromatin remodeling"/>
    <property type="evidence" value="ECO:0007669"/>
    <property type="project" value="TreeGrafter"/>
</dbReference>
<dbReference type="InterPro" id="IPR045199">
    <property type="entry name" value="ATAD2-like"/>
</dbReference>
<dbReference type="InterPro" id="IPR003960">
    <property type="entry name" value="ATPase_AAA_CS"/>
</dbReference>
<dbReference type="PRINTS" id="PR00503">
    <property type="entry name" value="BROMODOMAIN"/>
</dbReference>
<accession>A0A8C0IDF5</accession>